<evidence type="ECO:0000256" key="12">
    <source>
        <dbReference type="SAM" id="Phobius"/>
    </source>
</evidence>
<dbReference type="InterPro" id="IPR036322">
    <property type="entry name" value="WD40_repeat_dom_sf"/>
</dbReference>
<evidence type="ECO:0000256" key="9">
    <source>
        <dbReference type="ARBA" id="ARBA00022989"/>
    </source>
</evidence>
<dbReference type="Pfam" id="PF00400">
    <property type="entry name" value="WD40"/>
    <property type="match status" value="2"/>
</dbReference>
<evidence type="ECO:0000256" key="1">
    <source>
        <dbReference type="ARBA" id="ARBA00004648"/>
    </source>
</evidence>
<dbReference type="InterPro" id="IPR015943">
    <property type="entry name" value="WD40/YVTN_repeat-like_dom_sf"/>
</dbReference>
<dbReference type="GO" id="GO:0003400">
    <property type="term" value="P:regulation of COPII vesicle coating"/>
    <property type="evidence" value="ECO:0007669"/>
    <property type="project" value="TreeGrafter"/>
</dbReference>
<proteinExistence type="predicted"/>
<evidence type="ECO:0000313" key="13">
    <source>
        <dbReference type="EMBL" id="KZO98030.1"/>
    </source>
</evidence>
<keyword evidence="7" id="KW-0931">ER-Golgi transport</keyword>
<gene>
    <name evidence="13" type="ORF">CALVIDRAFT_51411</name>
</gene>
<dbReference type="GO" id="GO:0005085">
    <property type="term" value="F:guanyl-nucleotide exchange factor activity"/>
    <property type="evidence" value="ECO:0007669"/>
    <property type="project" value="InterPro"/>
</dbReference>
<feature type="transmembrane region" description="Helical" evidence="12">
    <location>
        <begin position="384"/>
        <end position="403"/>
    </location>
</feature>
<accession>A0A167NSP4</accession>
<dbReference type="GO" id="GO:0006888">
    <property type="term" value="P:endoplasmic reticulum to Golgi vesicle-mediated transport"/>
    <property type="evidence" value="ECO:0007669"/>
    <property type="project" value="TreeGrafter"/>
</dbReference>
<keyword evidence="3 11" id="KW-0853">WD repeat</keyword>
<dbReference type="SMART" id="SM00320">
    <property type="entry name" value="WD40"/>
    <property type="match status" value="4"/>
</dbReference>
<evidence type="ECO:0000256" key="11">
    <source>
        <dbReference type="PROSITE-ProRule" id="PRU00221"/>
    </source>
</evidence>
<evidence type="ECO:0000313" key="14">
    <source>
        <dbReference type="Proteomes" id="UP000076738"/>
    </source>
</evidence>
<dbReference type="PROSITE" id="PS50294">
    <property type="entry name" value="WD_REPEATS_REGION"/>
    <property type="match status" value="1"/>
</dbReference>
<sequence>MTRTEHTLHALPAFPVYSLAFVSDARLVVGGGGGASRSGIKNQLRVYEVDRPNLALKQLATLELESGEDAPMTIAAPLSPNTSAHIVCGINSAAARMAQGENENCRVYAVGDEKLVEERRAQTISGRDGEVYQVRVGRLIGGGRLMHEQKVTAFSPDGTLVAAGSTDNAVALLQYPSLEPACESLKVADGELYDVSISDKHILLTASSHLELYLLPAKDKKGKGKLELEKRIERPTFKGVTPDKVVFRAARFSPTQPDRLFTVLNPSGGARSKTRGAKQPTNSYVCKWDTTTWTVKRSRLVDSKPVTVFDVSADGKLVAWGSSDLKIGVLDAKTFAPLLQILKAHEFPPTALKFSPDAALLVSGSADNSLRLIQVPSGRPSSTFPTTTVLLVILLAILIAVLMQQYR</sequence>
<keyword evidence="9 12" id="KW-1133">Transmembrane helix</keyword>
<keyword evidence="10 12" id="KW-0472">Membrane</keyword>
<dbReference type="PROSITE" id="PS50082">
    <property type="entry name" value="WD_REPEATS_2"/>
    <property type="match status" value="1"/>
</dbReference>
<feature type="repeat" description="WD" evidence="11">
    <location>
        <begin position="342"/>
        <end position="383"/>
    </location>
</feature>
<name>A0A167NSP4_CALVF</name>
<evidence type="ECO:0000256" key="8">
    <source>
        <dbReference type="ARBA" id="ARBA00022927"/>
    </source>
</evidence>
<evidence type="ECO:0000256" key="7">
    <source>
        <dbReference type="ARBA" id="ARBA00022892"/>
    </source>
</evidence>
<reference evidence="13 14" key="1">
    <citation type="journal article" date="2016" name="Mol. Biol. Evol.">
        <title>Comparative Genomics of Early-Diverging Mushroom-Forming Fungi Provides Insights into the Origins of Lignocellulose Decay Capabilities.</title>
        <authorList>
            <person name="Nagy L.G."/>
            <person name="Riley R."/>
            <person name="Tritt A."/>
            <person name="Adam C."/>
            <person name="Daum C."/>
            <person name="Floudas D."/>
            <person name="Sun H."/>
            <person name="Yadav J.S."/>
            <person name="Pangilinan J."/>
            <person name="Larsson K.H."/>
            <person name="Matsuura K."/>
            <person name="Barry K."/>
            <person name="Labutti K."/>
            <person name="Kuo R."/>
            <person name="Ohm R.A."/>
            <person name="Bhattacharya S.S."/>
            <person name="Shirouzu T."/>
            <person name="Yoshinaga Y."/>
            <person name="Martin F.M."/>
            <person name="Grigoriev I.V."/>
            <person name="Hibbett D.S."/>
        </authorList>
    </citation>
    <scope>NUCLEOTIDE SEQUENCE [LARGE SCALE GENOMIC DNA]</scope>
    <source>
        <strain evidence="13 14">TUFC12733</strain>
    </source>
</reference>
<organism evidence="13 14">
    <name type="scientific">Calocera viscosa (strain TUFC12733)</name>
    <dbReference type="NCBI Taxonomy" id="1330018"/>
    <lineage>
        <taxon>Eukaryota</taxon>
        <taxon>Fungi</taxon>
        <taxon>Dikarya</taxon>
        <taxon>Basidiomycota</taxon>
        <taxon>Agaricomycotina</taxon>
        <taxon>Dacrymycetes</taxon>
        <taxon>Dacrymycetales</taxon>
        <taxon>Dacrymycetaceae</taxon>
        <taxon>Calocera</taxon>
    </lineage>
</organism>
<keyword evidence="5" id="KW-0677">Repeat</keyword>
<keyword evidence="14" id="KW-1185">Reference proteome</keyword>
<dbReference type="AlphaFoldDB" id="A0A167NSP4"/>
<dbReference type="PANTHER" id="PTHR23284">
    <property type="entry name" value="PROLACTIN REGULATORY ELEMENT BINDING PROTEIN"/>
    <property type="match status" value="1"/>
</dbReference>
<evidence type="ECO:0000256" key="4">
    <source>
        <dbReference type="ARBA" id="ARBA00022692"/>
    </source>
</evidence>
<dbReference type="GO" id="GO:0015031">
    <property type="term" value="P:protein transport"/>
    <property type="evidence" value="ECO:0007669"/>
    <property type="project" value="UniProtKB-KW"/>
</dbReference>
<dbReference type="OrthoDB" id="2013972at2759"/>
<keyword evidence="2" id="KW-0813">Transport</keyword>
<dbReference type="InterPro" id="IPR001680">
    <property type="entry name" value="WD40_rpt"/>
</dbReference>
<comment type="subcellular location">
    <subcellularLocation>
        <location evidence="1">Endoplasmic reticulum membrane</location>
        <topology evidence="1">Single-pass type II membrane protein</topology>
    </subcellularLocation>
</comment>
<dbReference type="STRING" id="1330018.A0A167NSP4"/>
<evidence type="ECO:0000256" key="10">
    <source>
        <dbReference type="ARBA" id="ARBA00023136"/>
    </source>
</evidence>
<keyword evidence="4 12" id="KW-0812">Transmembrane</keyword>
<protein>
    <submittedName>
        <fullName evidence="13">WD40 repeat-like protein</fullName>
    </submittedName>
</protein>
<keyword evidence="8" id="KW-0653">Protein transport</keyword>
<evidence type="ECO:0000256" key="6">
    <source>
        <dbReference type="ARBA" id="ARBA00022824"/>
    </source>
</evidence>
<dbReference type="SUPFAM" id="SSF50978">
    <property type="entry name" value="WD40 repeat-like"/>
    <property type="match status" value="1"/>
</dbReference>
<dbReference type="Gene3D" id="2.130.10.10">
    <property type="entry name" value="YVTN repeat-like/Quinoprotein amine dehydrogenase"/>
    <property type="match status" value="1"/>
</dbReference>
<evidence type="ECO:0000256" key="5">
    <source>
        <dbReference type="ARBA" id="ARBA00022737"/>
    </source>
</evidence>
<dbReference type="PANTHER" id="PTHR23284:SF0">
    <property type="entry name" value="PROLACTIN REGULATORY ELEMENT-BINDING PROTEIN"/>
    <property type="match status" value="1"/>
</dbReference>
<keyword evidence="6" id="KW-0256">Endoplasmic reticulum</keyword>
<dbReference type="EMBL" id="KV417277">
    <property type="protein sequence ID" value="KZO98030.1"/>
    <property type="molecule type" value="Genomic_DNA"/>
</dbReference>
<evidence type="ECO:0000256" key="2">
    <source>
        <dbReference type="ARBA" id="ARBA00022448"/>
    </source>
</evidence>
<evidence type="ECO:0000256" key="3">
    <source>
        <dbReference type="ARBA" id="ARBA00022574"/>
    </source>
</evidence>
<dbReference type="InterPro" id="IPR045260">
    <property type="entry name" value="Sec12-like"/>
</dbReference>
<dbReference type="GO" id="GO:0005789">
    <property type="term" value="C:endoplasmic reticulum membrane"/>
    <property type="evidence" value="ECO:0007669"/>
    <property type="project" value="UniProtKB-SubCell"/>
</dbReference>
<dbReference type="Proteomes" id="UP000076738">
    <property type="component" value="Unassembled WGS sequence"/>
</dbReference>